<dbReference type="NCBIfam" id="NF011501">
    <property type="entry name" value="PRK14939.1"/>
    <property type="match status" value="1"/>
</dbReference>
<dbReference type="SUPFAM" id="SSF56719">
    <property type="entry name" value="Type II DNA topoisomerase"/>
    <property type="match status" value="1"/>
</dbReference>
<keyword evidence="6 10" id="KW-0460">Magnesium</keyword>
<keyword evidence="4 10" id="KW-0547">Nucleotide-binding</keyword>
<dbReference type="PROSITE" id="PS50880">
    <property type="entry name" value="TOPRIM"/>
    <property type="match status" value="1"/>
</dbReference>
<dbReference type="InterPro" id="IPR034160">
    <property type="entry name" value="TOPRIM_GyrB"/>
</dbReference>
<feature type="binding site" evidence="10">
    <location>
        <position position="504"/>
    </location>
    <ligand>
        <name>Mg(2+)</name>
        <dbReference type="ChEBI" id="CHEBI:18420"/>
        <label>2</label>
    </ligand>
</feature>
<evidence type="ECO:0000256" key="4">
    <source>
        <dbReference type="ARBA" id="ARBA00022741"/>
    </source>
</evidence>
<evidence type="ECO:0000256" key="3">
    <source>
        <dbReference type="ARBA" id="ARBA00022723"/>
    </source>
</evidence>
<dbReference type="InterPro" id="IPR013506">
    <property type="entry name" value="Topo_IIA_bsu_dom2"/>
</dbReference>
<dbReference type="InterPro" id="IPR001241">
    <property type="entry name" value="Topo_IIA"/>
</dbReference>
<evidence type="ECO:0000256" key="10">
    <source>
        <dbReference type="HAMAP-Rule" id="MF_01898"/>
    </source>
</evidence>
<keyword evidence="9 10" id="KW-0413">Isomerase</keyword>
<dbReference type="Proteomes" id="UP000657421">
    <property type="component" value="Unassembled WGS sequence"/>
</dbReference>
<dbReference type="Pfam" id="PF01751">
    <property type="entry name" value="Toprim"/>
    <property type="match status" value="1"/>
</dbReference>
<comment type="subunit">
    <text evidence="10">Heterotetramer, composed of two GyrA and two GyrB chains. In the heterotetramer, GyrA contains the active site tyrosine that forms a transient covalent intermediate with DNA, while GyrB binds cofactors and catalyzes ATP hydrolysis.</text>
</comment>
<dbReference type="InterPro" id="IPR013760">
    <property type="entry name" value="Topo_IIA-like_dom_sf"/>
</dbReference>
<keyword evidence="3 10" id="KW-0479">Metal-binding</keyword>
<dbReference type="Pfam" id="PF02518">
    <property type="entry name" value="HATPase_c"/>
    <property type="match status" value="1"/>
</dbReference>
<comment type="function">
    <text evidence="10">A type II topoisomerase that negatively supercoils closed circular double-stranded (ds) DNA in an ATP-dependent manner to modulate DNA topology and maintain chromosomes in an underwound state. Negative supercoiling favors strand separation, and DNA replication, transcription, recombination and repair, all of which involve strand separation. Also able to catalyze the interconversion of other topological isomers of dsDNA rings, including catenanes and knotted rings. Type II topoisomerases break and join 2 DNA strands simultaneously in an ATP-dependent manner.</text>
</comment>
<dbReference type="InterPro" id="IPR036890">
    <property type="entry name" value="HATPase_C_sf"/>
</dbReference>
<dbReference type="InterPro" id="IPR006171">
    <property type="entry name" value="TOPRIM_dom"/>
</dbReference>
<comment type="catalytic activity">
    <reaction evidence="1 10">
        <text>ATP-dependent breakage, passage and rejoining of double-stranded DNA.</text>
        <dbReference type="EC" id="5.6.2.2"/>
    </reaction>
</comment>
<dbReference type="Gene3D" id="3.30.230.10">
    <property type="match status" value="1"/>
</dbReference>
<dbReference type="PANTHER" id="PTHR45866">
    <property type="entry name" value="DNA GYRASE/TOPOISOMERASE SUBUNIT B"/>
    <property type="match status" value="1"/>
</dbReference>
<sequence length="641" mass="72007">MGTEVNHEYGADQIQILEGLEAVRKRPGMYIGSTSLRGLHHLVYEIVDNAIDEALAGFCNTIDVTINEDNSITVIDNGRGIPVGINHKSGKPAVEVVFTILHAGGKFGGGGYKVSGGLHGVGASVVNALSEWLEVTIYKEGKVYNQRYERGHVCYPLKIIGDCEQGKSGTMVTFLPDKQIFEDTIFDYDTLKQRLREMAFLTKNVKIILRDKREGHEMEKTFHYEGGIKEFVTYLNKGKTPLYPDIIYCEGTKDDVYVEVSMQHNDSYTEGSYSFVNNITTPEGGTHLTGFKNALTKTFNAYARLNKLIKETETLSGEDIREGLTAIVSIKIGEPQFEGQTKQKLGNSEARGAVDSIVSEQLMIYLEQHPQVAKIILEKSILAQRAREAARKARELTRRKSALDGLSLPGKLADCSDKDPKNCEIYIVEGDSAGGSAKTARTRATQAILPLRGKILNVEKARLDRIYSNAEIKAMITAFGTGIHDDFDISKLRYHKIIIMTDADVDGAHISTLLLTFIYRFMPELIKQGHVYLAQPPLYKLEKNKKVWYAYSDEELDQILQEVGRDQNNKIQRYKGLGEMDAEQLWETTMDPEKRILLRVNMDEDSTSELDLTFTTLMGDQVEPRREFIEENAKYAKNLDI</sequence>
<comment type="cofactor">
    <cofactor evidence="10">
        <name>Mg(2+)</name>
        <dbReference type="ChEBI" id="CHEBI:18420"/>
    </cofactor>
    <cofactor evidence="10">
        <name>Mn(2+)</name>
        <dbReference type="ChEBI" id="CHEBI:29035"/>
    </cofactor>
    <cofactor evidence="10">
        <name>Ca(2+)</name>
        <dbReference type="ChEBI" id="CHEBI:29108"/>
    </cofactor>
    <text evidence="10">Binds two Mg(2+) per subunit. The magnesium ions form salt bridges with both the protein and the DNA. Can also accept other divalent metal cations, such as Mn(2+) or Ca(2+).</text>
</comment>
<dbReference type="SMART" id="SM00387">
    <property type="entry name" value="HATPase_c"/>
    <property type="match status" value="1"/>
</dbReference>
<evidence type="ECO:0000256" key="9">
    <source>
        <dbReference type="ARBA" id="ARBA00023235"/>
    </source>
</evidence>
<dbReference type="SUPFAM" id="SSF54211">
    <property type="entry name" value="Ribosomal protein S5 domain 2-like"/>
    <property type="match status" value="1"/>
</dbReference>
<comment type="caution">
    <text evidence="12">The sequence shown here is derived from an EMBL/GenBank/DDBJ whole genome shotgun (WGS) entry which is preliminary data.</text>
</comment>
<evidence type="ECO:0000256" key="5">
    <source>
        <dbReference type="ARBA" id="ARBA00022840"/>
    </source>
</evidence>
<feature type="domain" description="Toprim" evidence="11">
    <location>
        <begin position="423"/>
        <end position="537"/>
    </location>
</feature>
<accession>A0ABR7NDA8</accession>
<dbReference type="PRINTS" id="PR01159">
    <property type="entry name" value="DNAGYRASEB"/>
</dbReference>
<dbReference type="InterPro" id="IPR003594">
    <property type="entry name" value="HATPase_dom"/>
</dbReference>
<dbReference type="InterPro" id="IPR000565">
    <property type="entry name" value="Topo_IIA_B"/>
</dbReference>
<dbReference type="HAMAP" id="MF_01898">
    <property type="entry name" value="GyrB"/>
    <property type="match status" value="1"/>
</dbReference>
<evidence type="ECO:0000256" key="2">
    <source>
        <dbReference type="ARBA" id="ARBA00010708"/>
    </source>
</evidence>
<evidence type="ECO:0000256" key="7">
    <source>
        <dbReference type="ARBA" id="ARBA00023029"/>
    </source>
</evidence>
<dbReference type="NCBIfam" id="TIGR01059">
    <property type="entry name" value="gyrB"/>
    <property type="match status" value="1"/>
</dbReference>
<dbReference type="PANTHER" id="PTHR45866:SF1">
    <property type="entry name" value="DNA GYRASE SUBUNIT B, MITOCHONDRIAL"/>
    <property type="match status" value="1"/>
</dbReference>
<dbReference type="InterPro" id="IPR020568">
    <property type="entry name" value="Ribosomal_Su5_D2-typ_SF"/>
</dbReference>
<dbReference type="InterPro" id="IPR013759">
    <property type="entry name" value="Topo_IIA_B_C"/>
</dbReference>
<keyword evidence="10" id="KW-0963">Cytoplasm</keyword>
<keyword evidence="13" id="KW-1185">Reference proteome</keyword>
<dbReference type="Pfam" id="PF00986">
    <property type="entry name" value="DNA_gyraseB_C"/>
    <property type="match status" value="1"/>
</dbReference>
<comment type="subcellular location">
    <subcellularLocation>
        <location evidence="10">Cytoplasm</location>
    </subcellularLocation>
</comment>
<dbReference type="CDD" id="cd03366">
    <property type="entry name" value="TOPRIM_TopoIIA_GyrB"/>
    <property type="match status" value="1"/>
</dbReference>
<evidence type="ECO:0000256" key="1">
    <source>
        <dbReference type="ARBA" id="ARBA00000185"/>
    </source>
</evidence>
<dbReference type="Gene3D" id="3.40.50.670">
    <property type="match status" value="1"/>
</dbReference>
<feature type="binding site" evidence="10">
    <location>
        <position position="502"/>
    </location>
    <ligand>
        <name>Mg(2+)</name>
        <dbReference type="ChEBI" id="CHEBI:18420"/>
        <label>2</label>
    </ligand>
</feature>
<dbReference type="InterPro" id="IPR018522">
    <property type="entry name" value="TopoIIA_CS"/>
</dbReference>
<evidence type="ECO:0000313" key="12">
    <source>
        <dbReference type="EMBL" id="MBC8574386.1"/>
    </source>
</evidence>
<dbReference type="InterPro" id="IPR002288">
    <property type="entry name" value="DNA_gyrase_B_C"/>
</dbReference>
<gene>
    <name evidence="10 12" type="primary">gyrB</name>
    <name evidence="12" type="ORF">H8716_15110</name>
</gene>
<dbReference type="NCBIfam" id="NF004189">
    <property type="entry name" value="PRK05644.1"/>
    <property type="match status" value="1"/>
</dbReference>
<dbReference type="InterPro" id="IPR014721">
    <property type="entry name" value="Ribsml_uS5_D2-typ_fold_subgr"/>
</dbReference>
<dbReference type="CDD" id="cd16928">
    <property type="entry name" value="HATPase_GyrB-like"/>
    <property type="match status" value="1"/>
</dbReference>
<evidence type="ECO:0000259" key="11">
    <source>
        <dbReference type="PROSITE" id="PS50880"/>
    </source>
</evidence>
<evidence type="ECO:0000256" key="6">
    <source>
        <dbReference type="ARBA" id="ARBA00022842"/>
    </source>
</evidence>
<feature type="site" description="Interaction with DNA" evidence="10">
    <location>
        <position position="454"/>
    </location>
</feature>
<feature type="binding site" evidence="10">
    <location>
        <position position="502"/>
    </location>
    <ligand>
        <name>Mg(2+)</name>
        <dbReference type="ChEBI" id="CHEBI:18420"/>
        <label>1</label>
        <note>catalytic</note>
    </ligand>
</feature>
<dbReference type="CDD" id="cd00822">
    <property type="entry name" value="TopoII_Trans_DNA_gyrase"/>
    <property type="match status" value="1"/>
</dbReference>
<dbReference type="EC" id="5.6.2.2" evidence="10"/>
<dbReference type="SUPFAM" id="SSF55874">
    <property type="entry name" value="ATPase domain of HSP90 chaperone/DNA topoisomerase II/histidine kinase"/>
    <property type="match status" value="1"/>
</dbReference>
<reference evidence="12 13" key="1">
    <citation type="submission" date="2020-08" db="EMBL/GenBank/DDBJ databases">
        <title>Genome public.</title>
        <authorList>
            <person name="Liu C."/>
            <person name="Sun Q."/>
        </authorList>
    </citation>
    <scope>NUCLEOTIDE SEQUENCE [LARGE SCALE GENOMIC DNA]</scope>
    <source>
        <strain evidence="12 13">NSJ-46</strain>
    </source>
</reference>
<organism evidence="12 13">
    <name type="scientific">Jingyaoa shaoxingensis</name>
    <dbReference type="NCBI Taxonomy" id="2763671"/>
    <lineage>
        <taxon>Bacteria</taxon>
        <taxon>Bacillati</taxon>
        <taxon>Bacillota</taxon>
        <taxon>Clostridia</taxon>
        <taxon>Lachnospirales</taxon>
        <taxon>Lachnospiraceae</taxon>
        <taxon>Jingyaoa</taxon>
    </lineage>
</organism>
<keyword evidence="8" id="KW-0238">DNA-binding</keyword>
<evidence type="ECO:0000313" key="13">
    <source>
        <dbReference type="Proteomes" id="UP000657421"/>
    </source>
</evidence>
<comment type="miscellaneous">
    <text evidence="10">Few gyrases are as efficient as E.coli at forming negative supercoils. Not all organisms have 2 type II topoisomerases; in organisms with a single type II topoisomerase this enzyme also has to decatenate newly replicated chromosomes.</text>
</comment>
<keyword evidence="5 10" id="KW-0067">ATP-binding</keyword>
<dbReference type="Gene3D" id="3.30.565.10">
    <property type="entry name" value="Histidine kinase-like ATPase, C-terminal domain"/>
    <property type="match status" value="1"/>
</dbReference>
<dbReference type="Pfam" id="PF00204">
    <property type="entry name" value="DNA_gyraseB"/>
    <property type="match status" value="1"/>
</dbReference>
<comment type="similarity">
    <text evidence="2 10">Belongs to the type II topoisomerase GyrB family.</text>
</comment>
<dbReference type="EMBL" id="JACRSZ010000020">
    <property type="protein sequence ID" value="MBC8574386.1"/>
    <property type="molecule type" value="Genomic_DNA"/>
</dbReference>
<dbReference type="PROSITE" id="PS00177">
    <property type="entry name" value="TOPOISOMERASE_II"/>
    <property type="match status" value="1"/>
</dbReference>
<protein>
    <recommendedName>
        <fullName evidence="10">DNA gyrase subunit B</fullName>
        <ecNumber evidence="10">5.6.2.2</ecNumber>
    </recommendedName>
</protein>
<dbReference type="RefSeq" id="WP_249309846.1">
    <property type="nucleotide sequence ID" value="NZ_JACRSZ010000020.1"/>
</dbReference>
<feature type="site" description="Interaction with DNA" evidence="10">
    <location>
        <position position="457"/>
    </location>
</feature>
<name>A0ABR7NDA8_9FIRM</name>
<proteinExistence type="inferred from homology"/>
<evidence type="ECO:0000256" key="8">
    <source>
        <dbReference type="ARBA" id="ARBA00023125"/>
    </source>
</evidence>
<dbReference type="PRINTS" id="PR00418">
    <property type="entry name" value="TPI2FAMILY"/>
</dbReference>
<dbReference type="InterPro" id="IPR011557">
    <property type="entry name" value="GyrB"/>
</dbReference>
<feature type="binding site" evidence="10">
    <location>
        <position position="429"/>
    </location>
    <ligand>
        <name>Mg(2+)</name>
        <dbReference type="ChEBI" id="CHEBI:18420"/>
        <label>1</label>
        <note>catalytic</note>
    </ligand>
</feature>
<dbReference type="SMART" id="SM00433">
    <property type="entry name" value="TOP2c"/>
    <property type="match status" value="1"/>
</dbReference>
<keyword evidence="7 10" id="KW-0799">Topoisomerase</keyword>